<name>S4P5P0_9NEOP</name>
<organism evidence="1">
    <name type="scientific">Pararge aegeria</name>
    <name type="common">speckled wood butterfly</name>
    <dbReference type="NCBI Taxonomy" id="116150"/>
    <lineage>
        <taxon>Eukaryota</taxon>
        <taxon>Metazoa</taxon>
        <taxon>Ecdysozoa</taxon>
        <taxon>Arthropoda</taxon>
        <taxon>Hexapoda</taxon>
        <taxon>Insecta</taxon>
        <taxon>Pterygota</taxon>
        <taxon>Neoptera</taxon>
        <taxon>Endopterygota</taxon>
        <taxon>Lepidoptera</taxon>
        <taxon>Glossata</taxon>
        <taxon>Ditrysia</taxon>
        <taxon>Papilionoidea</taxon>
        <taxon>Nymphalidae</taxon>
        <taxon>Satyrinae</taxon>
        <taxon>Satyrini</taxon>
        <taxon>Parargina</taxon>
        <taxon>Pararge</taxon>
    </lineage>
</organism>
<accession>S4P5P0</accession>
<dbReference type="EMBL" id="GAIX01008472">
    <property type="protein sequence ID" value="JAA84088.1"/>
    <property type="molecule type" value="Transcribed_RNA"/>
</dbReference>
<proteinExistence type="predicted"/>
<evidence type="ECO:0000313" key="1">
    <source>
        <dbReference type="EMBL" id="JAA84088.1"/>
    </source>
</evidence>
<reference evidence="1" key="2">
    <citation type="submission" date="2013-05" db="EMBL/GenBank/DDBJ databases">
        <authorList>
            <person name="Carter J.-M."/>
            <person name="Baker S.C."/>
            <person name="Pink R."/>
            <person name="Carter D.R.F."/>
            <person name="Collins A."/>
            <person name="Tomlin J."/>
            <person name="Gibbs M."/>
            <person name="Breuker C.J."/>
        </authorList>
    </citation>
    <scope>NUCLEOTIDE SEQUENCE</scope>
    <source>
        <tissue evidence="1">Ovary</tissue>
    </source>
</reference>
<reference evidence="1" key="1">
    <citation type="journal article" date="2013" name="BMC Genomics">
        <title>Unscrambling butterfly oogenesis.</title>
        <authorList>
            <person name="Carter J.M."/>
            <person name="Baker S.C."/>
            <person name="Pink R."/>
            <person name="Carter D.R."/>
            <person name="Collins A."/>
            <person name="Tomlin J."/>
            <person name="Gibbs M."/>
            <person name="Breuker C.J."/>
        </authorList>
    </citation>
    <scope>NUCLEOTIDE SEQUENCE</scope>
    <source>
        <tissue evidence="1">Ovary</tissue>
    </source>
</reference>
<sequence>MHVRDVSDVRWKNYFALLSRVCNVIWHQTKDELVTCYVLVLKSHWTHAWVSLRTSPPPSDADVDVAGRRCVGRV</sequence>
<dbReference type="AlphaFoldDB" id="S4P5P0"/>
<protein>
    <submittedName>
        <fullName evidence="1">Uncharacterized protein</fullName>
    </submittedName>
</protein>